<dbReference type="EMBL" id="VSSQ01065218">
    <property type="protein sequence ID" value="MPN17963.1"/>
    <property type="molecule type" value="Genomic_DNA"/>
</dbReference>
<protein>
    <submittedName>
        <fullName evidence="1">Uncharacterized protein</fullName>
    </submittedName>
</protein>
<accession>A0A645G191</accession>
<sequence>MKATFNDFIVQNPNCSKFAGNSDAMLIFEILSSDESIIKMIEACDHGKPALTPLAHKIEQALLNLKNPTISFRDNFTKQAVGLMIKTILKPFGYEAYVQKSLPKDAKSNEFSSASVYRIDPKSENKPTMKVVKSIVEIK</sequence>
<gene>
    <name evidence="1" type="ORF">SDC9_165321</name>
</gene>
<name>A0A645G191_9ZZZZ</name>
<comment type="caution">
    <text evidence="1">The sequence shown here is derived from an EMBL/GenBank/DDBJ whole genome shotgun (WGS) entry which is preliminary data.</text>
</comment>
<evidence type="ECO:0000313" key="1">
    <source>
        <dbReference type="EMBL" id="MPN17963.1"/>
    </source>
</evidence>
<reference evidence="1" key="1">
    <citation type="submission" date="2019-08" db="EMBL/GenBank/DDBJ databases">
        <authorList>
            <person name="Kucharzyk K."/>
            <person name="Murdoch R.W."/>
            <person name="Higgins S."/>
            <person name="Loffler F."/>
        </authorList>
    </citation>
    <scope>NUCLEOTIDE SEQUENCE</scope>
</reference>
<dbReference type="AlphaFoldDB" id="A0A645G191"/>
<organism evidence="1">
    <name type="scientific">bioreactor metagenome</name>
    <dbReference type="NCBI Taxonomy" id="1076179"/>
    <lineage>
        <taxon>unclassified sequences</taxon>
        <taxon>metagenomes</taxon>
        <taxon>ecological metagenomes</taxon>
    </lineage>
</organism>
<proteinExistence type="predicted"/>